<feature type="region of interest" description="Disordered" evidence="7">
    <location>
        <begin position="436"/>
        <end position="460"/>
    </location>
</feature>
<proteinExistence type="inferred from homology"/>
<dbReference type="OrthoDB" id="266663at2759"/>
<dbReference type="Gene3D" id="3.90.190.10">
    <property type="entry name" value="Protein tyrosine phosphatase superfamily"/>
    <property type="match status" value="2"/>
</dbReference>
<dbReference type="InterPro" id="IPR003595">
    <property type="entry name" value="Tyr_Pase_cat"/>
</dbReference>
<protein>
    <recommendedName>
        <fullName evidence="2">protein-tyrosine-phosphatase</fullName>
        <ecNumber evidence="2">3.1.3.48</ecNumber>
    </recommendedName>
</protein>
<dbReference type="SUPFAM" id="SSF52799">
    <property type="entry name" value="(Phosphotyrosine protein) phosphatases II"/>
    <property type="match status" value="2"/>
</dbReference>
<evidence type="ECO:0000256" key="4">
    <source>
        <dbReference type="ARBA" id="ARBA00022801"/>
    </source>
</evidence>
<evidence type="ECO:0000259" key="9">
    <source>
        <dbReference type="PROSITE" id="PS50056"/>
    </source>
</evidence>
<gene>
    <name evidence="10" type="ORF">CEUSTIGMA_g12612.t1</name>
</gene>
<dbReference type="Pfam" id="PF00782">
    <property type="entry name" value="DSPc"/>
    <property type="match status" value="1"/>
</dbReference>
<dbReference type="PANTHER" id="PTHR23339">
    <property type="entry name" value="TYROSINE SPECIFIC PROTEIN PHOSPHATASE AND DUAL SPECIFICITY PROTEIN PHOSPHATASE"/>
    <property type="match status" value="1"/>
</dbReference>
<dbReference type="InterPro" id="IPR000387">
    <property type="entry name" value="Tyr_Pase_dom"/>
</dbReference>
<dbReference type="EC" id="3.1.3.48" evidence="2"/>
<feature type="compositionally biased region" description="Low complexity" evidence="7">
    <location>
        <begin position="488"/>
        <end position="505"/>
    </location>
</feature>
<evidence type="ECO:0000259" key="8">
    <source>
        <dbReference type="PROSITE" id="PS50054"/>
    </source>
</evidence>
<dbReference type="InterPro" id="IPR029260">
    <property type="entry name" value="DSPn"/>
</dbReference>
<dbReference type="GO" id="GO:0004725">
    <property type="term" value="F:protein tyrosine phosphatase activity"/>
    <property type="evidence" value="ECO:0007669"/>
    <property type="project" value="UniProtKB-EC"/>
</dbReference>
<dbReference type="PROSITE" id="PS00383">
    <property type="entry name" value="TYR_PHOSPHATASE_1"/>
    <property type="match status" value="1"/>
</dbReference>
<dbReference type="InterPro" id="IPR044506">
    <property type="entry name" value="CDC14_C"/>
</dbReference>
<dbReference type="InterPro" id="IPR050561">
    <property type="entry name" value="PTP"/>
</dbReference>
<name>A0A250XQ39_9CHLO</name>
<dbReference type="CDD" id="cd14499">
    <property type="entry name" value="CDC14_C"/>
    <property type="match status" value="1"/>
</dbReference>
<dbReference type="CDD" id="cd17657">
    <property type="entry name" value="CDC14_N"/>
    <property type="match status" value="1"/>
</dbReference>
<comment type="caution">
    <text evidence="10">The sequence shown here is derived from an EMBL/GenBank/DDBJ whole genome shotgun (WGS) entry which is preliminary data.</text>
</comment>
<dbReference type="FunFam" id="3.90.190.10:FF:000006">
    <property type="entry name" value="Dual specificity protein phosphatase CDC14B"/>
    <property type="match status" value="1"/>
</dbReference>
<dbReference type="GO" id="GO:0051301">
    <property type="term" value="P:cell division"/>
    <property type="evidence" value="ECO:0007669"/>
    <property type="project" value="UniProtKB-KW"/>
</dbReference>
<evidence type="ECO:0000256" key="6">
    <source>
        <dbReference type="ARBA" id="ARBA00023306"/>
    </source>
</evidence>
<dbReference type="InterPro" id="IPR029021">
    <property type="entry name" value="Prot-tyrosine_phosphatase-like"/>
</dbReference>
<feature type="compositionally biased region" description="Low complexity" evidence="7">
    <location>
        <begin position="438"/>
        <end position="460"/>
    </location>
</feature>
<feature type="domain" description="Tyrosine-protein phosphatase" evidence="8">
    <location>
        <begin position="182"/>
        <end position="340"/>
    </location>
</feature>
<dbReference type="Proteomes" id="UP000232323">
    <property type="component" value="Unassembled WGS sequence"/>
</dbReference>
<keyword evidence="5" id="KW-0904">Protein phosphatase</keyword>
<feature type="domain" description="Tyrosine specific protein phosphatases" evidence="9">
    <location>
        <begin position="265"/>
        <end position="327"/>
    </location>
</feature>
<sequence>MSDDFSQASEILPGRFYFTCIKRPDSLRTSHIAATSICYSIDDELLFEPFFSDFGPLNLGKAYRFCQKTIALLQEADKTKKRLFYYCGPHAHFKANAAVLVGMYQVIYLNRTADDAYKPLLPFKPFVPFRDASCGVSSFHLTVLDCLKGIQKARDVGFIDWNSGNSTWSIEEYTHYEQVENGDLNWIMPGKLLAFSGPASRSNEVPGYRLHTPEDYWDYFRRKGVTAVVRLNKKIYDRRRFTDGGFRHYDLYFPDGTCPNEATLLKWLEIAENEPGGLAVHCKAGLGRTGILICAYLMKHFRFTAEEVIGYIRICRPGSVIGPQQNFMCDIQARMWHEGDVYRAQKGQRGNLGVGALDMVINGRPAISEPHMENVASPYRGSAAAAVSANTQYGGRPVRADSAPSTVSASDLSLSQYKTFNSGSTMNSNVGVYGSTQSSAVGSASRSASNSNASGSRNVSYAGRSITPLRYGAVVSNNMYAPSILTVSNGSSNGSTPPTSPTSPGQRSSAGHVSSLTKSMIAMRAPTVDRGAERISSLRATMHTDTLRAADRPRAILDRNFNQSADIGNSMGLSGIVGNSRVSGAGSALSVGSVGSQGKSAPIARTLAPNGQPRKVPVSILPQFHAGMIAAQRPGASSQSVIGSSVSTDAARLKSVAQLRYGLQSK</sequence>
<accession>A0A250XQ39</accession>
<feature type="region of interest" description="Disordered" evidence="7">
    <location>
        <begin position="488"/>
        <end position="514"/>
    </location>
</feature>
<keyword evidence="6" id="KW-0131">Cell cycle</keyword>
<reference evidence="10 11" key="1">
    <citation type="submission" date="2017-08" db="EMBL/GenBank/DDBJ databases">
        <title>Acidophilic green algal genome provides insights into adaptation to an acidic environment.</title>
        <authorList>
            <person name="Hirooka S."/>
            <person name="Hirose Y."/>
            <person name="Kanesaki Y."/>
            <person name="Higuchi S."/>
            <person name="Fujiwara T."/>
            <person name="Onuma R."/>
            <person name="Era A."/>
            <person name="Ohbayashi R."/>
            <person name="Uzuka A."/>
            <person name="Nozaki H."/>
            <person name="Yoshikawa H."/>
            <person name="Miyagishima S.Y."/>
        </authorList>
    </citation>
    <scope>NUCLEOTIDE SEQUENCE [LARGE SCALE GENOMIC DNA]</scope>
    <source>
        <strain evidence="10 11">NIES-2499</strain>
    </source>
</reference>
<dbReference type="PROSITE" id="PS50056">
    <property type="entry name" value="TYR_PHOSPHATASE_2"/>
    <property type="match status" value="1"/>
</dbReference>
<dbReference type="Pfam" id="PF14671">
    <property type="entry name" value="DSPn"/>
    <property type="match status" value="1"/>
</dbReference>
<keyword evidence="3" id="KW-0132">Cell division</keyword>
<evidence type="ECO:0000256" key="7">
    <source>
        <dbReference type="SAM" id="MobiDB-lite"/>
    </source>
</evidence>
<dbReference type="InterPro" id="IPR020422">
    <property type="entry name" value="TYR_PHOSPHATASE_DUAL_dom"/>
</dbReference>
<dbReference type="EMBL" id="BEGY01000154">
    <property type="protein sequence ID" value="GAX85194.1"/>
    <property type="molecule type" value="Genomic_DNA"/>
</dbReference>
<dbReference type="AlphaFoldDB" id="A0A250XQ39"/>
<keyword evidence="11" id="KW-1185">Reference proteome</keyword>
<evidence type="ECO:0000256" key="2">
    <source>
        <dbReference type="ARBA" id="ARBA00013064"/>
    </source>
</evidence>
<evidence type="ECO:0000256" key="5">
    <source>
        <dbReference type="ARBA" id="ARBA00022912"/>
    </source>
</evidence>
<evidence type="ECO:0000313" key="10">
    <source>
        <dbReference type="EMBL" id="GAX85194.1"/>
    </source>
</evidence>
<dbReference type="SMART" id="SM00404">
    <property type="entry name" value="PTPc_motif"/>
    <property type="match status" value="1"/>
</dbReference>
<comment type="similarity">
    <text evidence="1">Belongs to the protein-tyrosine phosphatase family. Non-receptor class CDC14 subfamily.</text>
</comment>
<dbReference type="InterPro" id="IPR000340">
    <property type="entry name" value="Dual-sp_phosphatase_cat-dom"/>
</dbReference>
<dbReference type="InterPro" id="IPR016130">
    <property type="entry name" value="Tyr_Pase_AS"/>
</dbReference>
<organism evidence="10 11">
    <name type="scientific">Chlamydomonas eustigma</name>
    <dbReference type="NCBI Taxonomy" id="1157962"/>
    <lineage>
        <taxon>Eukaryota</taxon>
        <taxon>Viridiplantae</taxon>
        <taxon>Chlorophyta</taxon>
        <taxon>core chlorophytes</taxon>
        <taxon>Chlorophyceae</taxon>
        <taxon>CS clade</taxon>
        <taxon>Chlamydomonadales</taxon>
        <taxon>Chlamydomonadaceae</taxon>
        <taxon>Chlamydomonas</taxon>
    </lineage>
</organism>
<evidence type="ECO:0000313" key="11">
    <source>
        <dbReference type="Proteomes" id="UP000232323"/>
    </source>
</evidence>
<dbReference type="STRING" id="1157962.A0A250XQ39"/>
<evidence type="ECO:0000256" key="3">
    <source>
        <dbReference type="ARBA" id="ARBA00022618"/>
    </source>
</evidence>
<evidence type="ECO:0000256" key="1">
    <source>
        <dbReference type="ARBA" id="ARBA00007315"/>
    </source>
</evidence>
<dbReference type="PROSITE" id="PS50054">
    <property type="entry name" value="TYR_PHOSPHATASE_DUAL"/>
    <property type="match status" value="1"/>
</dbReference>
<keyword evidence="4" id="KW-0378">Hydrolase</keyword>